<dbReference type="Gene3D" id="1.25.10.10">
    <property type="entry name" value="Leucine-rich Repeat Variant"/>
    <property type="match status" value="1"/>
</dbReference>
<dbReference type="Pfam" id="PF13646">
    <property type="entry name" value="HEAT_2"/>
    <property type="match status" value="1"/>
</dbReference>
<comment type="caution">
    <text evidence="1">The sequence shown here is derived from an EMBL/GenBank/DDBJ whole genome shotgun (WGS) entry which is preliminary data.</text>
</comment>
<protein>
    <submittedName>
        <fullName evidence="1">FOG: HEAT repeat</fullName>
    </submittedName>
</protein>
<name>W6N2T8_CLOTY</name>
<evidence type="ECO:0000313" key="2">
    <source>
        <dbReference type="Proteomes" id="UP000019482"/>
    </source>
</evidence>
<reference evidence="1 2" key="1">
    <citation type="journal article" date="2015" name="Genome Announc.">
        <title>Draft Genome Sequence of Clostridium tyrobutyricum Strain DIVETGP, Isolated from Cow's Milk for Grana Padano Production.</title>
        <authorList>
            <person name="Soggiu A."/>
            <person name="Piras C."/>
            <person name="Gaiarsa S."/>
            <person name="Sassera D."/>
            <person name="Roncada P."/>
            <person name="Bendixen E."/>
            <person name="Brasca M."/>
            <person name="Bonizzi L."/>
        </authorList>
    </citation>
    <scope>NUCLEOTIDE SEQUENCE [LARGE SCALE GENOMIC DNA]</scope>
    <source>
        <strain evidence="1 2">DIVETGP</strain>
    </source>
</reference>
<proteinExistence type="predicted"/>
<dbReference type="EMBL" id="CBXI010000008">
    <property type="protein sequence ID" value="CDL90698.1"/>
    <property type="molecule type" value="Genomic_DNA"/>
</dbReference>
<sequence length="225" mass="25692">MGLNGMLKVDWNDIDSYTTEEISYFLSLEGKSIDSISKIRNLDRKTIEKHIISGKIKYGILAKSGSEKQLFYEICTSGKFDKINVLKNLDKFNEKKLVEFIKLNYINMRTKDKETALWILGEIGDMEVFDVLVKGVVHKHVNVRRMAVSAIGKLGDKLGNKLGENALIRALDDTNPQVIMYAIKALIKIKSEKAVKKIECIKNNTDKEYLKICSEQYLNIIKQNI</sequence>
<dbReference type="AlphaFoldDB" id="W6N2T8"/>
<dbReference type="InterPro" id="IPR011989">
    <property type="entry name" value="ARM-like"/>
</dbReference>
<keyword evidence="2" id="KW-1185">Reference proteome</keyword>
<dbReference type="Proteomes" id="UP000019482">
    <property type="component" value="Unassembled WGS sequence"/>
</dbReference>
<dbReference type="SUPFAM" id="SSF48371">
    <property type="entry name" value="ARM repeat"/>
    <property type="match status" value="1"/>
</dbReference>
<accession>W6N2T8</accession>
<dbReference type="InterPro" id="IPR016024">
    <property type="entry name" value="ARM-type_fold"/>
</dbReference>
<gene>
    <name evidence="1" type="ORF">CTDIVETGP_0768</name>
</gene>
<dbReference type="RefSeq" id="WP_017895359.1">
    <property type="nucleotide sequence ID" value="NZ_CBXI010000008.1"/>
</dbReference>
<dbReference type="GeneID" id="29419687"/>
<dbReference type="OrthoDB" id="1706421at2"/>
<organism evidence="1 2">
    <name type="scientific">Clostridium tyrobutyricum DIVETGP</name>
    <dbReference type="NCBI Taxonomy" id="1408889"/>
    <lineage>
        <taxon>Bacteria</taxon>
        <taxon>Bacillati</taxon>
        <taxon>Bacillota</taxon>
        <taxon>Clostridia</taxon>
        <taxon>Eubacteriales</taxon>
        <taxon>Clostridiaceae</taxon>
        <taxon>Clostridium</taxon>
    </lineage>
</organism>
<evidence type="ECO:0000313" key="1">
    <source>
        <dbReference type="EMBL" id="CDL90698.1"/>
    </source>
</evidence>